<evidence type="ECO:0000313" key="2">
    <source>
        <dbReference type="Proteomes" id="UP000789396"/>
    </source>
</evidence>
<evidence type="ECO:0000313" key="1">
    <source>
        <dbReference type="EMBL" id="CAG8784927.1"/>
    </source>
</evidence>
<feature type="non-terminal residue" evidence="1">
    <location>
        <position position="65"/>
    </location>
</feature>
<keyword evidence="2" id="KW-1185">Reference proteome</keyword>
<feature type="non-terminal residue" evidence="1">
    <location>
        <position position="1"/>
    </location>
</feature>
<gene>
    <name evidence="1" type="ORF">RFULGI_LOCUS16156</name>
</gene>
<dbReference type="OrthoDB" id="2370535at2759"/>
<organism evidence="1 2">
    <name type="scientific">Racocetra fulgida</name>
    <dbReference type="NCBI Taxonomy" id="60492"/>
    <lineage>
        <taxon>Eukaryota</taxon>
        <taxon>Fungi</taxon>
        <taxon>Fungi incertae sedis</taxon>
        <taxon>Mucoromycota</taxon>
        <taxon>Glomeromycotina</taxon>
        <taxon>Glomeromycetes</taxon>
        <taxon>Diversisporales</taxon>
        <taxon>Gigasporaceae</taxon>
        <taxon>Racocetra</taxon>
    </lineage>
</organism>
<accession>A0A9N9NYB1</accession>
<protein>
    <submittedName>
        <fullName evidence="1">7259_t:CDS:1</fullName>
    </submittedName>
</protein>
<sequence>MQPTINLPQILPQIVEDTKENSYMQTSGKNHVNATLHSNRDVNPNLWDTLQFTDLSRTTQLKLRE</sequence>
<reference evidence="1" key="1">
    <citation type="submission" date="2021-06" db="EMBL/GenBank/DDBJ databases">
        <authorList>
            <person name="Kallberg Y."/>
            <person name="Tangrot J."/>
            <person name="Rosling A."/>
        </authorList>
    </citation>
    <scope>NUCLEOTIDE SEQUENCE</scope>
    <source>
        <strain evidence="1">IN212</strain>
    </source>
</reference>
<dbReference type="EMBL" id="CAJVPZ010055766">
    <property type="protein sequence ID" value="CAG8784927.1"/>
    <property type="molecule type" value="Genomic_DNA"/>
</dbReference>
<proteinExistence type="predicted"/>
<dbReference type="Proteomes" id="UP000789396">
    <property type="component" value="Unassembled WGS sequence"/>
</dbReference>
<name>A0A9N9NYB1_9GLOM</name>
<comment type="caution">
    <text evidence="1">The sequence shown here is derived from an EMBL/GenBank/DDBJ whole genome shotgun (WGS) entry which is preliminary data.</text>
</comment>
<dbReference type="AlphaFoldDB" id="A0A9N9NYB1"/>